<proteinExistence type="predicted"/>
<feature type="region of interest" description="Disordered" evidence="2">
    <location>
        <begin position="187"/>
        <end position="232"/>
    </location>
</feature>
<evidence type="ECO:0000256" key="2">
    <source>
        <dbReference type="SAM" id="MobiDB-lite"/>
    </source>
</evidence>
<reference evidence="3 4" key="1">
    <citation type="submission" date="2014-06" db="EMBL/GenBank/DDBJ databases">
        <authorList>
            <person name="Swart Estienne"/>
        </authorList>
    </citation>
    <scope>NUCLEOTIDE SEQUENCE [LARGE SCALE GENOMIC DNA]</scope>
    <source>
        <strain evidence="3 4">130c</strain>
    </source>
</reference>
<feature type="compositionally biased region" description="Polar residues" evidence="2">
    <location>
        <begin position="567"/>
        <end position="581"/>
    </location>
</feature>
<dbReference type="AlphaFoldDB" id="A0A078A6B4"/>
<sequence>MNASNSAAIKQGHIVQNFSNSSLMNSSRHQQSSSQFQNLDSQTLTNAFHSPNTFEMNTERESLRYKTLTNQLKHQSQNNPMTRAFNMTLPHNNSSNKVESLKNLLELENPHFINNRNMPTLTGNRSQEFDLMNSASQMRSSLHLAHHHRNELSQDMSSASNRGVFGLTFMSNPGGGVGNGSYNMQGNVGSPQNTLGGYLPTGSSVKRNKSKSKRPLKTAQTESSNENLLRLNSSPNLNIDFYQQYQSKFQDLISTLEQEEKKREELERKNKEIREKLFKNSQIVIQQAESNMKLNIDSHPSPHNHSYIHNHSQNMTSHNIQPHLSSPSHQNNHNSQIQGGGGDMSSHQPFAQMSTLLMQDSTLNMVGDYKDKLISNLTIENRRHREEITQLHFQKFQLEQDLECMSPYYYLILLIDLQNTIQHHLPFFNMLEQKNQVLAEELNIKHRHLKTVGNSTIKVRQLEDKYVVLQKELEKEKYRFSEENKQLKERLEVLRKMNFHLQKLTNLHKRKADQADGLLKRCIDLEALNQKLVNIAYGDKIPLREFNYASLLTPTNTQQSKEKDINKTPNKGTQSQNTNQKQTLFNTYKNKDIVRPNSDIQTSKYLFSRPVSTSPQLMQLLGLNDDPTGQKQNQLPAYAIKYMEEFGQDHNKQESLKEAIKSSFTQKEYEYLIMETDLQRKSSFNQRYASLQASSNHNNSAMNQHNTSVQQINNTANINTSQNNINNLSQSNGAAGNGAGGLNNSKHSHNNTQIIGGSQGLLTHQISNKISNNFNNYLTNINNVNTQSPLTSNFNSAREVAKNDRQAQGKRASLGGASNSGGGVVNQNIISNPLHIKDLKTKKKKHSHKLSSIQDME</sequence>
<feature type="compositionally biased region" description="Basic residues" evidence="2">
    <location>
        <begin position="840"/>
        <end position="849"/>
    </location>
</feature>
<dbReference type="Proteomes" id="UP000039865">
    <property type="component" value="Unassembled WGS sequence"/>
</dbReference>
<feature type="coiled-coil region" evidence="1">
    <location>
        <begin position="242"/>
        <end position="276"/>
    </location>
</feature>
<feature type="compositionally biased region" description="Low complexity" evidence="2">
    <location>
        <begin position="223"/>
        <end position="232"/>
    </location>
</feature>
<evidence type="ECO:0000313" key="3">
    <source>
        <dbReference type="EMBL" id="CDW77396.1"/>
    </source>
</evidence>
<name>A0A078A6B4_STYLE</name>
<evidence type="ECO:0000256" key="1">
    <source>
        <dbReference type="SAM" id="Coils"/>
    </source>
</evidence>
<gene>
    <name evidence="3" type="primary">Contig6996.g7485</name>
    <name evidence="3" type="ORF">STYLEM_6356</name>
</gene>
<dbReference type="InParanoid" id="A0A078A6B4"/>
<protein>
    <submittedName>
        <fullName evidence="3">Uncharacterized protein</fullName>
    </submittedName>
</protein>
<keyword evidence="1" id="KW-0175">Coiled coil</keyword>
<feature type="compositionally biased region" description="Low complexity" evidence="2">
    <location>
        <begin position="323"/>
        <end position="337"/>
    </location>
</feature>
<feature type="compositionally biased region" description="Basic residues" evidence="2">
    <location>
        <begin position="206"/>
        <end position="216"/>
    </location>
</feature>
<evidence type="ECO:0000313" key="4">
    <source>
        <dbReference type="Proteomes" id="UP000039865"/>
    </source>
</evidence>
<feature type="compositionally biased region" description="Low complexity" evidence="2">
    <location>
        <begin position="721"/>
        <end position="734"/>
    </location>
</feature>
<feature type="region of interest" description="Disordered" evidence="2">
    <location>
        <begin position="554"/>
        <end position="581"/>
    </location>
</feature>
<accession>A0A078A6B4</accession>
<feature type="region of interest" description="Disordered" evidence="2">
    <location>
        <begin position="797"/>
        <end position="857"/>
    </location>
</feature>
<organism evidence="3 4">
    <name type="scientific">Stylonychia lemnae</name>
    <name type="common">Ciliate</name>
    <dbReference type="NCBI Taxonomy" id="5949"/>
    <lineage>
        <taxon>Eukaryota</taxon>
        <taxon>Sar</taxon>
        <taxon>Alveolata</taxon>
        <taxon>Ciliophora</taxon>
        <taxon>Intramacronucleata</taxon>
        <taxon>Spirotrichea</taxon>
        <taxon>Stichotrichia</taxon>
        <taxon>Sporadotrichida</taxon>
        <taxon>Oxytrichidae</taxon>
        <taxon>Stylonychinae</taxon>
        <taxon>Stylonychia</taxon>
    </lineage>
</organism>
<feature type="region of interest" description="Disordered" evidence="2">
    <location>
        <begin position="318"/>
        <end position="345"/>
    </location>
</feature>
<feature type="coiled-coil region" evidence="1">
    <location>
        <begin position="459"/>
        <end position="504"/>
    </location>
</feature>
<dbReference type="EMBL" id="CCKQ01006106">
    <property type="protein sequence ID" value="CDW77396.1"/>
    <property type="molecule type" value="Genomic_DNA"/>
</dbReference>
<feature type="region of interest" description="Disordered" evidence="2">
    <location>
        <begin position="721"/>
        <end position="749"/>
    </location>
</feature>
<keyword evidence="4" id="KW-1185">Reference proteome</keyword>